<dbReference type="PANTHER" id="PTHR44591">
    <property type="entry name" value="STRESS RESPONSE REGULATOR PROTEIN 1"/>
    <property type="match status" value="1"/>
</dbReference>
<protein>
    <submittedName>
        <fullName evidence="4">Response regulator</fullName>
    </submittedName>
</protein>
<accession>A0A7H9BKX4</accession>
<dbReference type="Proteomes" id="UP000509597">
    <property type="component" value="Chromosome"/>
</dbReference>
<feature type="modified residue" description="4-aspartylphosphate" evidence="2">
    <location>
        <position position="55"/>
    </location>
</feature>
<sequence>MTYTMLIVDDSRVSRLMIRTLVATQRPHWHFLEASNTQEAIDHAIRESIQLAAMDLNTSSIDGFEAARQLHALQDDTKIVLLTANVEQSVRERAQHAQLHFIGKPVTEQTVADMLAIAEG</sequence>
<dbReference type="SUPFAM" id="SSF52172">
    <property type="entry name" value="CheY-like"/>
    <property type="match status" value="1"/>
</dbReference>
<dbReference type="AlphaFoldDB" id="A0A7H9BKX4"/>
<dbReference type="PROSITE" id="PS50110">
    <property type="entry name" value="RESPONSE_REGULATORY"/>
    <property type="match status" value="1"/>
</dbReference>
<organism evidence="4 5">
    <name type="scientific">Chitinibacter bivalviorum</name>
    <dbReference type="NCBI Taxonomy" id="2739434"/>
    <lineage>
        <taxon>Bacteria</taxon>
        <taxon>Pseudomonadati</taxon>
        <taxon>Pseudomonadota</taxon>
        <taxon>Betaproteobacteria</taxon>
        <taxon>Neisseriales</taxon>
        <taxon>Chitinibacteraceae</taxon>
        <taxon>Chitinibacter</taxon>
    </lineage>
</organism>
<evidence type="ECO:0000313" key="5">
    <source>
        <dbReference type="Proteomes" id="UP000509597"/>
    </source>
</evidence>
<proteinExistence type="predicted"/>
<feature type="domain" description="Response regulatory" evidence="3">
    <location>
        <begin position="4"/>
        <end position="119"/>
    </location>
</feature>
<gene>
    <name evidence="4" type="ORF">HQ393_10650</name>
</gene>
<dbReference type="Gene3D" id="3.40.50.2300">
    <property type="match status" value="1"/>
</dbReference>
<evidence type="ECO:0000256" key="1">
    <source>
        <dbReference type="ARBA" id="ARBA00022553"/>
    </source>
</evidence>
<evidence type="ECO:0000259" key="3">
    <source>
        <dbReference type="PROSITE" id="PS50110"/>
    </source>
</evidence>
<dbReference type="CDD" id="cd17546">
    <property type="entry name" value="REC_hyHK_CKI1_RcsC-like"/>
    <property type="match status" value="1"/>
</dbReference>
<dbReference type="KEGG" id="chiz:HQ393_10650"/>
<dbReference type="InterPro" id="IPR011006">
    <property type="entry name" value="CheY-like_superfamily"/>
</dbReference>
<keyword evidence="1 2" id="KW-0597">Phosphoprotein</keyword>
<reference evidence="4 5" key="1">
    <citation type="submission" date="2020-07" db="EMBL/GenBank/DDBJ databases">
        <title>Complete genome sequence of Chitinibacter sp. 2T18.</title>
        <authorList>
            <person name="Bae J.-W."/>
            <person name="Choi J.-W."/>
        </authorList>
    </citation>
    <scope>NUCLEOTIDE SEQUENCE [LARGE SCALE GENOMIC DNA]</scope>
    <source>
        <strain evidence="4 5">2T18</strain>
    </source>
</reference>
<dbReference type="InterPro" id="IPR050595">
    <property type="entry name" value="Bact_response_regulator"/>
</dbReference>
<evidence type="ECO:0000313" key="4">
    <source>
        <dbReference type="EMBL" id="QLG88661.1"/>
    </source>
</evidence>
<dbReference type="RefSeq" id="WP_179355172.1">
    <property type="nucleotide sequence ID" value="NZ_CP058627.1"/>
</dbReference>
<dbReference type="InterPro" id="IPR001789">
    <property type="entry name" value="Sig_transdc_resp-reg_receiver"/>
</dbReference>
<dbReference type="EMBL" id="CP058627">
    <property type="protein sequence ID" value="QLG88661.1"/>
    <property type="molecule type" value="Genomic_DNA"/>
</dbReference>
<dbReference type="PANTHER" id="PTHR44591:SF3">
    <property type="entry name" value="RESPONSE REGULATORY DOMAIN-CONTAINING PROTEIN"/>
    <property type="match status" value="1"/>
</dbReference>
<keyword evidence="5" id="KW-1185">Reference proteome</keyword>
<name>A0A7H9BKX4_9NEIS</name>
<evidence type="ECO:0000256" key="2">
    <source>
        <dbReference type="PROSITE-ProRule" id="PRU00169"/>
    </source>
</evidence>
<dbReference type="Pfam" id="PF00072">
    <property type="entry name" value="Response_reg"/>
    <property type="match status" value="1"/>
</dbReference>
<dbReference type="GO" id="GO:0000160">
    <property type="term" value="P:phosphorelay signal transduction system"/>
    <property type="evidence" value="ECO:0007669"/>
    <property type="project" value="InterPro"/>
</dbReference>
<dbReference type="SMART" id="SM00448">
    <property type="entry name" value="REC"/>
    <property type="match status" value="1"/>
</dbReference>